<dbReference type="PANTHER" id="PTHR42928">
    <property type="entry name" value="TRICARBOXYLATE-BINDING PROTEIN"/>
    <property type="match status" value="1"/>
</dbReference>
<comment type="similarity">
    <text evidence="1">Belongs to the UPF0065 (bug) family.</text>
</comment>
<evidence type="ECO:0000256" key="2">
    <source>
        <dbReference type="SAM" id="SignalP"/>
    </source>
</evidence>
<dbReference type="Gene3D" id="3.40.190.10">
    <property type="entry name" value="Periplasmic binding protein-like II"/>
    <property type="match status" value="1"/>
</dbReference>
<evidence type="ECO:0008006" key="5">
    <source>
        <dbReference type="Google" id="ProtNLM"/>
    </source>
</evidence>
<sequence>MDWRCIARRWTATSLLICAGLAATQPATAATADSDYPNRPVKLIVAMPPGGGLDTTARYIAKELSERFRQPFVVENRPGGNSFIAAKAVSGSTPDGYTLWLSSNSPMVTNPAVFLNLPYDPVNDYTPIARLVRLPLVIVVPSTSPHKTLESLMAAGRAAPGKLTYASGSATYRVVLELVNEQHHVKANAIPYKGTTPAITDLAAGNVDYSIGEINAVLPLVRSGKVRILATTGSRRLKELPDVPTVAEGGAPGFDFDGWIALYGPAKMPPKLVDALAQAADAVLRKPSTTAVIDAMSGVVYPGGPAELKSFQAAEFERAQKIVKTANIPRE</sequence>
<name>A0ABM8TEV1_9BURK</name>
<dbReference type="InterPro" id="IPR042100">
    <property type="entry name" value="Bug_dom1"/>
</dbReference>
<dbReference type="Proteomes" id="UP000672657">
    <property type="component" value="Unassembled WGS sequence"/>
</dbReference>
<accession>A0ABM8TEV1</accession>
<keyword evidence="4" id="KW-1185">Reference proteome</keyword>
<dbReference type="PANTHER" id="PTHR42928:SF5">
    <property type="entry name" value="BLR1237 PROTEIN"/>
    <property type="match status" value="1"/>
</dbReference>
<keyword evidence="2" id="KW-0732">Signal</keyword>
<dbReference type="SUPFAM" id="SSF53850">
    <property type="entry name" value="Periplasmic binding protein-like II"/>
    <property type="match status" value="1"/>
</dbReference>
<proteinExistence type="inferred from homology"/>
<dbReference type="PIRSF" id="PIRSF017082">
    <property type="entry name" value="YflP"/>
    <property type="match status" value="1"/>
</dbReference>
<feature type="chain" id="PRO_5046765337" description="Extra-cytoplasmic solute receptor" evidence="2">
    <location>
        <begin position="30"/>
        <end position="331"/>
    </location>
</feature>
<dbReference type="EMBL" id="CAJPVI010000008">
    <property type="protein sequence ID" value="CAG2139900.1"/>
    <property type="molecule type" value="Genomic_DNA"/>
</dbReference>
<gene>
    <name evidence="3" type="ORF">LMG26411_01791</name>
</gene>
<dbReference type="RefSeq" id="WP_211952911.1">
    <property type="nucleotide sequence ID" value="NZ_CAJPVI010000008.1"/>
</dbReference>
<protein>
    <recommendedName>
        <fullName evidence="5">Extra-cytoplasmic solute receptor</fullName>
    </recommendedName>
</protein>
<comment type="caution">
    <text evidence="3">The sequence shown here is derived from an EMBL/GenBank/DDBJ whole genome shotgun (WGS) entry which is preliminary data.</text>
</comment>
<evidence type="ECO:0000313" key="3">
    <source>
        <dbReference type="EMBL" id="CAG2139900.1"/>
    </source>
</evidence>
<evidence type="ECO:0000313" key="4">
    <source>
        <dbReference type="Proteomes" id="UP000672657"/>
    </source>
</evidence>
<dbReference type="CDD" id="cd07012">
    <property type="entry name" value="PBP2_Bug_TTT"/>
    <property type="match status" value="1"/>
</dbReference>
<dbReference type="Pfam" id="PF03401">
    <property type="entry name" value="TctC"/>
    <property type="match status" value="1"/>
</dbReference>
<dbReference type="InterPro" id="IPR005064">
    <property type="entry name" value="BUG"/>
</dbReference>
<dbReference type="Gene3D" id="3.40.190.150">
    <property type="entry name" value="Bordetella uptake gene, domain 1"/>
    <property type="match status" value="1"/>
</dbReference>
<organism evidence="3 4">
    <name type="scientific">Cupriavidus numazuensis</name>
    <dbReference type="NCBI Taxonomy" id="221992"/>
    <lineage>
        <taxon>Bacteria</taxon>
        <taxon>Pseudomonadati</taxon>
        <taxon>Pseudomonadota</taxon>
        <taxon>Betaproteobacteria</taxon>
        <taxon>Burkholderiales</taxon>
        <taxon>Burkholderiaceae</taxon>
        <taxon>Cupriavidus</taxon>
    </lineage>
</organism>
<evidence type="ECO:0000256" key="1">
    <source>
        <dbReference type="ARBA" id="ARBA00006987"/>
    </source>
</evidence>
<reference evidence="3 4" key="1">
    <citation type="submission" date="2021-03" db="EMBL/GenBank/DDBJ databases">
        <authorList>
            <person name="Peeters C."/>
        </authorList>
    </citation>
    <scope>NUCLEOTIDE SEQUENCE [LARGE SCALE GENOMIC DNA]</scope>
    <source>
        <strain evidence="3 4">LMG 26411</strain>
    </source>
</reference>
<feature type="signal peptide" evidence="2">
    <location>
        <begin position="1"/>
        <end position="29"/>
    </location>
</feature>